<evidence type="ECO:0000259" key="4">
    <source>
        <dbReference type="PROSITE" id="PS50987"/>
    </source>
</evidence>
<dbReference type="SUPFAM" id="SSF46785">
    <property type="entry name" value="Winged helix' DNA-binding domain"/>
    <property type="match status" value="1"/>
</dbReference>
<dbReference type="Pfam" id="PF01022">
    <property type="entry name" value="HTH_5"/>
    <property type="match status" value="1"/>
</dbReference>
<reference evidence="5 6" key="1">
    <citation type="journal article" date="2014" name="BMC Genomics">
        <title>Comparison of environmental and isolate Sulfobacillus genomes reveals diverse carbon, sulfur, nitrogen, and hydrogen metabolisms.</title>
        <authorList>
            <person name="Justice N.B."/>
            <person name="Norman A."/>
            <person name="Brown C.T."/>
            <person name="Singh A."/>
            <person name="Thomas B.C."/>
            <person name="Banfield J.F."/>
        </authorList>
    </citation>
    <scope>NUCLEOTIDE SEQUENCE [LARGE SCALE GENOMIC DNA]</scope>
    <source>
        <strain evidence="5">AMDSBA3</strain>
    </source>
</reference>
<evidence type="ECO:0000313" key="6">
    <source>
        <dbReference type="Proteomes" id="UP000241848"/>
    </source>
</evidence>
<evidence type="ECO:0000256" key="2">
    <source>
        <dbReference type="ARBA" id="ARBA00023125"/>
    </source>
</evidence>
<evidence type="ECO:0000256" key="1">
    <source>
        <dbReference type="ARBA" id="ARBA00023015"/>
    </source>
</evidence>
<dbReference type="PROSITE" id="PS50987">
    <property type="entry name" value="HTH_ARSR_2"/>
    <property type="match status" value="1"/>
</dbReference>
<dbReference type="AlphaFoldDB" id="A0A2T2WF36"/>
<dbReference type="NCBIfam" id="NF033788">
    <property type="entry name" value="HTH_metalloreg"/>
    <property type="match status" value="1"/>
</dbReference>
<evidence type="ECO:0000313" key="5">
    <source>
        <dbReference type="EMBL" id="PSR20846.1"/>
    </source>
</evidence>
<dbReference type="PANTHER" id="PTHR33154">
    <property type="entry name" value="TRANSCRIPTIONAL REGULATOR, ARSR FAMILY"/>
    <property type="match status" value="1"/>
</dbReference>
<gene>
    <name evidence="5" type="ORF">C7B45_13230</name>
</gene>
<dbReference type="InterPro" id="IPR001845">
    <property type="entry name" value="HTH_ArsR_DNA-bd_dom"/>
</dbReference>
<keyword evidence="1" id="KW-0805">Transcription regulation</keyword>
<dbReference type="InterPro" id="IPR011991">
    <property type="entry name" value="ArsR-like_HTH"/>
</dbReference>
<dbReference type="InterPro" id="IPR036390">
    <property type="entry name" value="WH_DNA-bd_sf"/>
</dbReference>
<dbReference type="SMART" id="SM00418">
    <property type="entry name" value="HTH_ARSR"/>
    <property type="match status" value="1"/>
</dbReference>
<dbReference type="GO" id="GO:0003700">
    <property type="term" value="F:DNA-binding transcription factor activity"/>
    <property type="evidence" value="ECO:0007669"/>
    <property type="project" value="InterPro"/>
</dbReference>
<keyword evidence="2" id="KW-0238">DNA-binding</keyword>
<dbReference type="Gene3D" id="1.10.10.10">
    <property type="entry name" value="Winged helix-like DNA-binding domain superfamily/Winged helix DNA-binding domain"/>
    <property type="match status" value="1"/>
</dbReference>
<dbReference type="PANTHER" id="PTHR33154:SF33">
    <property type="entry name" value="TRANSCRIPTIONAL REPRESSOR SDPR"/>
    <property type="match status" value="1"/>
</dbReference>
<dbReference type="EMBL" id="PXYV01000049">
    <property type="protein sequence ID" value="PSR20846.1"/>
    <property type="molecule type" value="Genomic_DNA"/>
</dbReference>
<sequence>MYESWAEQWRVLGDATRLHILRILSVRDACVCELVELLPVSQSAVSQHLRKLKYAGLVHDYREKSWIFYGLRSDIPRAILDLLEELPVLDDDRDWLLHHRVADHCRTAEKLYSASLRGTSNL</sequence>
<name>A0A2T2WF36_9FIRM</name>
<dbReference type="InterPro" id="IPR036388">
    <property type="entry name" value="WH-like_DNA-bd_sf"/>
</dbReference>
<dbReference type="CDD" id="cd00090">
    <property type="entry name" value="HTH_ARSR"/>
    <property type="match status" value="1"/>
</dbReference>
<keyword evidence="3" id="KW-0804">Transcription</keyword>
<dbReference type="InterPro" id="IPR051081">
    <property type="entry name" value="HTH_MetalResp_TranReg"/>
</dbReference>
<comment type="caution">
    <text evidence="5">The sequence shown here is derived from an EMBL/GenBank/DDBJ whole genome shotgun (WGS) entry which is preliminary data.</text>
</comment>
<protein>
    <submittedName>
        <fullName evidence="5">ArsR family transcriptional regulator</fullName>
    </submittedName>
</protein>
<feature type="domain" description="HTH arsR-type" evidence="4">
    <location>
        <begin position="1"/>
        <end position="94"/>
    </location>
</feature>
<proteinExistence type="predicted"/>
<dbReference type="PRINTS" id="PR00778">
    <property type="entry name" value="HTHARSR"/>
</dbReference>
<evidence type="ECO:0000256" key="3">
    <source>
        <dbReference type="ARBA" id="ARBA00023163"/>
    </source>
</evidence>
<organism evidence="5 6">
    <name type="scientific">Sulfobacillus acidophilus</name>
    <dbReference type="NCBI Taxonomy" id="53633"/>
    <lineage>
        <taxon>Bacteria</taxon>
        <taxon>Bacillati</taxon>
        <taxon>Bacillota</taxon>
        <taxon>Clostridia</taxon>
        <taxon>Eubacteriales</taxon>
        <taxon>Clostridiales Family XVII. Incertae Sedis</taxon>
        <taxon>Sulfobacillus</taxon>
    </lineage>
</organism>
<dbReference type="GO" id="GO:0003677">
    <property type="term" value="F:DNA binding"/>
    <property type="evidence" value="ECO:0007669"/>
    <property type="project" value="UniProtKB-KW"/>
</dbReference>
<dbReference type="Proteomes" id="UP000241848">
    <property type="component" value="Unassembled WGS sequence"/>
</dbReference>
<accession>A0A2T2WF36</accession>